<keyword evidence="3" id="KW-1185">Reference proteome</keyword>
<proteinExistence type="predicted"/>
<organism evidence="2 3">
    <name type="scientific">Linum trigynum</name>
    <dbReference type="NCBI Taxonomy" id="586398"/>
    <lineage>
        <taxon>Eukaryota</taxon>
        <taxon>Viridiplantae</taxon>
        <taxon>Streptophyta</taxon>
        <taxon>Embryophyta</taxon>
        <taxon>Tracheophyta</taxon>
        <taxon>Spermatophyta</taxon>
        <taxon>Magnoliopsida</taxon>
        <taxon>eudicotyledons</taxon>
        <taxon>Gunneridae</taxon>
        <taxon>Pentapetalae</taxon>
        <taxon>rosids</taxon>
        <taxon>fabids</taxon>
        <taxon>Malpighiales</taxon>
        <taxon>Linaceae</taxon>
        <taxon>Linum</taxon>
    </lineage>
</organism>
<protein>
    <recommendedName>
        <fullName evidence="1">Aminotransferase-like plant mobile domain-containing protein</fullName>
    </recommendedName>
</protein>
<dbReference type="InterPro" id="IPR044824">
    <property type="entry name" value="MAIN-like"/>
</dbReference>
<dbReference type="Proteomes" id="UP001497516">
    <property type="component" value="Chromosome 1"/>
</dbReference>
<sequence>MHGICLHILLSDWDDIGRKSWGSGCLAWLYRELCRATSVMTPQISGPTFILHIWAWEHLLIIAPPLMPSLEWEPIDPQCDDAYGVK</sequence>
<feature type="domain" description="Aminotransferase-like plant mobile" evidence="1">
    <location>
        <begin position="9"/>
        <end position="66"/>
    </location>
</feature>
<reference evidence="2 3" key="1">
    <citation type="submission" date="2024-04" db="EMBL/GenBank/DDBJ databases">
        <authorList>
            <person name="Fracassetti M."/>
        </authorList>
    </citation>
    <scope>NUCLEOTIDE SEQUENCE [LARGE SCALE GENOMIC DNA]</scope>
</reference>
<evidence type="ECO:0000259" key="1">
    <source>
        <dbReference type="Pfam" id="PF10536"/>
    </source>
</evidence>
<dbReference type="PANTHER" id="PTHR46033">
    <property type="entry name" value="PROTEIN MAIN-LIKE 2"/>
    <property type="match status" value="1"/>
</dbReference>
<dbReference type="EMBL" id="OZ034813">
    <property type="protein sequence ID" value="CAL1356900.1"/>
    <property type="molecule type" value="Genomic_DNA"/>
</dbReference>
<name>A0AAV2CMB8_9ROSI</name>
<evidence type="ECO:0000313" key="2">
    <source>
        <dbReference type="EMBL" id="CAL1356900.1"/>
    </source>
</evidence>
<dbReference type="InterPro" id="IPR019557">
    <property type="entry name" value="AminoTfrase-like_pln_mobile"/>
</dbReference>
<dbReference type="GO" id="GO:0010073">
    <property type="term" value="P:meristem maintenance"/>
    <property type="evidence" value="ECO:0007669"/>
    <property type="project" value="InterPro"/>
</dbReference>
<dbReference type="AlphaFoldDB" id="A0AAV2CMB8"/>
<gene>
    <name evidence="2" type="ORF">LTRI10_LOCUS4566</name>
</gene>
<dbReference type="Pfam" id="PF10536">
    <property type="entry name" value="PMD"/>
    <property type="match status" value="1"/>
</dbReference>
<accession>A0AAV2CMB8</accession>
<dbReference type="PANTHER" id="PTHR46033:SF8">
    <property type="entry name" value="PROTEIN MAINTENANCE OF MERISTEMS-LIKE"/>
    <property type="match status" value="1"/>
</dbReference>
<evidence type="ECO:0000313" key="3">
    <source>
        <dbReference type="Proteomes" id="UP001497516"/>
    </source>
</evidence>